<dbReference type="PANTHER" id="PTHR11662">
    <property type="entry name" value="SOLUTE CARRIER FAMILY 17"/>
    <property type="match status" value="1"/>
</dbReference>
<dbReference type="GO" id="GO:0005886">
    <property type="term" value="C:plasma membrane"/>
    <property type="evidence" value="ECO:0007669"/>
    <property type="project" value="UniProtKB-SubCell"/>
</dbReference>
<feature type="transmembrane region" description="Helical" evidence="5">
    <location>
        <begin position="332"/>
        <end position="355"/>
    </location>
</feature>
<name>A0A917BBU9_9ACTN</name>
<evidence type="ECO:0000256" key="5">
    <source>
        <dbReference type="SAM" id="Phobius"/>
    </source>
</evidence>
<evidence type="ECO:0000256" key="1">
    <source>
        <dbReference type="ARBA" id="ARBA00004651"/>
    </source>
</evidence>
<dbReference type="RefSeq" id="WP_188778356.1">
    <property type="nucleotide sequence ID" value="NZ_BMKQ01000001.1"/>
</dbReference>
<dbReference type="Proteomes" id="UP000649179">
    <property type="component" value="Unassembled WGS sequence"/>
</dbReference>
<reference evidence="7" key="1">
    <citation type="journal article" date="2014" name="Int. J. Syst. Evol. Microbiol.">
        <title>Complete genome sequence of Corynebacterium casei LMG S-19264T (=DSM 44701T), isolated from a smear-ripened cheese.</title>
        <authorList>
            <consortium name="US DOE Joint Genome Institute (JGI-PGF)"/>
            <person name="Walter F."/>
            <person name="Albersmeier A."/>
            <person name="Kalinowski J."/>
            <person name="Ruckert C."/>
        </authorList>
    </citation>
    <scope>NUCLEOTIDE SEQUENCE</scope>
    <source>
        <strain evidence="7">CGMCC 1.16067</strain>
    </source>
</reference>
<evidence type="ECO:0000256" key="4">
    <source>
        <dbReference type="ARBA" id="ARBA00023136"/>
    </source>
</evidence>
<dbReference type="PANTHER" id="PTHR11662:SF450">
    <property type="entry name" value="BLR1003 PROTEIN"/>
    <property type="match status" value="1"/>
</dbReference>
<feature type="transmembrane region" description="Helical" evidence="5">
    <location>
        <begin position="61"/>
        <end position="81"/>
    </location>
</feature>
<feature type="transmembrane region" description="Helical" evidence="5">
    <location>
        <begin position="308"/>
        <end position="326"/>
    </location>
</feature>
<feature type="transmembrane region" description="Helical" evidence="5">
    <location>
        <begin position="271"/>
        <end position="292"/>
    </location>
</feature>
<feature type="transmembrane region" description="Helical" evidence="5">
    <location>
        <begin position="112"/>
        <end position="129"/>
    </location>
</feature>
<keyword evidence="3 5" id="KW-1133">Transmembrane helix</keyword>
<comment type="caution">
    <text evidence="7">The sequence shown here is derived from an EMBL/GenBank/DDBJ whole genome shotgun (WGS) entry which is preliminary data.</text>
</comment>
<keyword evidence="2 5" id="KW-0812">Transmembrane</keyword>
<dbReference type="InterPro" id="IPR050382">
    <property type="entry name" value="MFS_Na/Anion_cotransporter"/>
</dbReference>
<evidence type="ECO:0000313" key="7">
    <source>
        <dbReference type="EMBL" id="GGF36476.1"/>
    </source>
</evidence>
<dbReference type="PROSITE" id="PS50850">
    <property type="entry name" value="MFS"/>
    <property type="match status" value="1"/>
</dbReference>
<protein>
    <submittedName>
        <fullName evidence="7">MFS transporter</fullName>
    </submittedName>
</protein>
<dbReference type="Gene3D" id="1.20.1250.20">
    <property type="entry name" value="MFS general substrate transporter like domains"/>
    <property type="match status" value="2"/>
</dbReference>
<organism evidence="7 8">
    <name type="scientific">Marmoricola endophyticus</name>
    <dbReference type="NCBI Taxonomy" id="2040280"/>
    <lineage>
        <taxon>Bacteria</taxon>
        <taxon>Bacillati</taxon>
        <taxon>Actinomycetota</taxon>
        <taxon>Actinomycetes</taxon>
        <taxon>Propionibacteriales</taxon>
        <taxon>Nocardioidaceae</taxon>
        <taxon>Marmoricola</taxon>
    </lineage>
</organism>
<feature type="transmembrane region" description="Helical" evidence="5">
    <location>
        <begin position="150"/>
        <end position="171"/>
    </location>
</feature>
<feature type="transmembrane region" description="Helical" evidence="5">
    <location>
        <begin position="177"/>
        <end position="196"/>
    </location>
</feature>
<dbReference type="GO" id="GO:0022857">
    <property type="term" value="F:transmembrane transporter activity"/>
    <property type="evidence" value="ECO:0007669"/>
    <property type="project" value="InterPro"/>
</dbReference>
<dbReference type="EMBL" id="BMKQ01000001">
    <property type="protein sequence ID" value="GGF36476.1"/>
    <property type="molecule type" value="Genomic_DNA"/>
</dbReference>
<evidence type="ECO:0000259" key="6">
    <source>
        <dbReference type="PROSITE" id="PS50850"/>
    </source>
</evidence>
<dbReference type="InterPro" id="IPR036259">
    <property type="entry name" value="MFS_trans_sf"/>
</dbReference>
<reference evidence="7" key="2">
    <citation type="submission" date="2020-09" db="EMBL/GenBank/DDBJ databases">
        <authorList>
            <person name="Sun Q."/>
            <person name="Zhou Y."/>
        </authorList>
    </citation>
    <scope>NUCLEOTIDE SEQUENCE</scope>
    <source>
        <strain evidence="7">CGMCC 1.16067</strain>
    </source>
</reference>
<keyword evidence="4 5" id="KW-0472">Membrane</keyword>
<feature type="transmembrane region" description="Helical" evidence="5">
    <location>
        <begin position="229"/>
        <end position="251"/>
    </location>
</feature>
<evidence type="ECO:0000313" key="8">
    <source>
        <dbReference type="Proteomes" id="UP000649179"/>
    </source>
</evidence>
<comment type="subcellular location">
    <subcellularLocation>
        <location evidence="1">Cell membrane</location>
        <topology evidence="1">Multi-pass membrane protein</topology>
    </subcellularLocation>
</comment>
<dbReference type="SUPFAM" id="SSF103473">
    <property type="entry name" value="MFS general substrate transporter"/>
    <property type="match status" value="1"/>
</dbReference>
<keyword evidence="8" id="KW-1185">Reference proteome</keyword>
<feature type="transmembrane region" description="Helical" evidence="5">
    <location>
        <begin position="21"/>
        <end position="41"/>
    </location>
</feature>
<feature type="transmembrane region" description="Helical" evidence="5">
    <location>
        <begin position="403"/>
        <end position="423"/>
    </location>
</feature>
<accession>A0A917BBU9</accession>
<proteinExistence type="predicted"/>
<dbReference type="InterPro" id="IPR020846">
    <property type="entry name" value="MFS_dom"/>
</dbReference>
<feature type="transmembrane region" description="Helical" evidence="5">
    <location>
        <begin position="88"/>
        <end position="106"/>
    </location>
</feature>
<dbReference type="AlphaFoldDB" id="A0A917BBU9"/>
<evidence type="ECO:0000256" key="3">
    <source>
        <dbReference type="ARBA" id="ARBA00022989"/>
    </source>
</evidence>
<dbReference type="Pfam" id="PF07690">
    <property type="entry name" value="MFS_1"/>
    <property type="match status" value="1"/>
</dbReference>
<sequence length="444" mass="46017">MTAAQHDLRSRPVRVEGSRRWVVTALLFTFMLINFADKAALGLAAKPLSRDFGLDAEAFGHVASSFYLLFSIAAILVGFLADRVPTQWVLLGMALVWSVAQLPLLWTVSVSLLVGSRVVLGAAEGPAYGTANHALHKWFPDAERQTPTSIVALGASVGSLLAAPGLTAVIVSFGWRAAFGLLAAIGLVWAVLWLWLGRDGREQTTASGADERASTDSAIVEQRVAYWRLFVNGTWVGSTLLGFAAYFGLALTVTWLPLFLEDGRGFSASQAGVAVAVFWTVGGLMTLGVGVWSERLTRRGLAPRRSRGMLAVLMVGGGGLLVAAGVSVNSPVLSLLLLVVGLGAPGTVFALGQTLAGGLCPTGQRGAVLGVSVGVSTLAGVLAPSVMGSLVGSASTALDGYDAGFLVLAALCVVCSVIGALAIDPDRDLLRIHGRGADAVEGVR</sequence>
<feature type="transmembrane region" description="Helical" evidence="5">
    <location>
        <begin position="367"/>
        <end position="391"/>
    </location>
</feature>
<feature type="domain" description="Major facilitator superfamily (MFS) profile" evidence="6">
    <location>
        <begin position="23"/>
        <end position="427"/>
    </location>
</feature>
<evidence type="ECO:0000256" key="2">
    <source>
        <dbReference type="ARBA" id="ARBA00022692"/>
    </source>
</evidence>
<dbReference type="InterPro" id="IPR011701">
    <property type="entry name" value="MFS"/>
</dbReference>
<gene>
    <name evidence="7" type="ORF">GCM10011519_07510</name>
</gene>